<dbReference type="Pfam" id="PF14804">
    <property type="entry name" value="Jag_N"/>
    <property type="match status" value="1"/>
</dbReference>
<dbReference type="Pfam" id="PF13083">
    <property type="entry name" value="KH_KhpA-B"/>
    <property type="match status" value="1"/>
</dbReference>
<dbReference type="CDD" id="cd02414">
    <property type="entry name" value="KH-II_Jag"/>
    <property type="match status" value="1"/>
</dbReference>
<dbReference type="GO" id="GO:0008360">
    <property type="term" value="P:regulation of cell shape"/>
    <property type="evidence" value="ECO:0007669"/>
    <property type="project" value="UniProtKB-KW"/>
</dbReference>
<dbReference type="STRING" id="1423719.FC66_GL001103"/>
<accession>A0A0R1HHZ3</accession>
<keyword evidence="2 6" id="KW-0694">RNA-binding</keyword>
<comment type="subunit">
    <text evidence="6">Forms a complex with KhpA.</text>
</comment>
<evidence type="ECO:0000259" key="7">
    <source>
        <dbReference type="PROSITE" id="PS51061"/>
    </source>
</evidence>
<dbReference type="GO" id="GO:0005737">
    <property type="term" value="C:cytoplasm"/>
    <property type="evidence" value="ECO:0007669"/>
    <property type="project" value="UniProtKB-SubCell"/>
</dbReference>
<evidence type="ECO:0000313" key="8">
    <source>
        <dbReference type="EMBL" id="KRK45872.1"/>
    </source>
</evidence>
<keyword evidence="4 6" id="KW-0143">Chaperone</keyword>
<keyword evidence="1 6" id="KW-0963">Cytoplasm</keyword>
<comment type="domain">
    <text evidence="6">Has an N-terminal Jag-N domain and 2 RNA-binding domains (KH and R3H).</text>
</comment>
<dbReference type="SMART" id="SM01245">
    <property type="entry name" value="Jag_N"/>
    <property type="match status" value="1"/>
</dbReference>
<dbReference type="InterPro" id="IPR038247">
    <property type="entry name" value="Jag_N_dom_sf"/>
</dbReference>
<comment type="caution">
    <text evidence="6">Lacks conserved residue(s) required for the propagation of feature annotation.</text>
</comment>
<keyword evidence="9" id="KW-1185">Reference proteome</keyword>
<name>A0A0R1HHZ3_9LACO</name>
<dbReference type="EMBL" id="AZDI01000004">
    <property type="protein sequence ID" value="KRK45872.1"/>
    <property type="molecule type" value="Genomic_DNA"/>
</dbReference>
<evidence type="ECO:0000256" key="3">
    <source>
        <dbReference type="ARBA" id="ARBA00022960"/>
    </source>
</evidence>
<dbReference type="InterPro" id="IPR039247">
    <property type="entry name" value="KhpB"/>
</dbReference>
<dbReference type="InterPro" id="IPR001374">
    <property type="entry name" value="R3H_dom"/>
</dbReference>
<dbReference type="GO" id="GO:0009252">
    <property type="term" value="P:peptidoglycan biosynthetic process"/>
    <property type="evidence" value="ECO:0007669"/>
    <property type="project" value="UniProtKB-UniRule"/>
</dbReference>
<evidence type="ECO:0000256" key="5">
    <source>
        <dbReference type="ARBA" id="ARBA00023316"/>
    </source>
</evidence>
<sequence length="245" mass="27700">MNMPIFTGKNVDQAVTNGLATLKLEKSQVEIKIINEGKSGFLFFGRQKAEVELIEKIVTKKSTSKKIVDEKKEENVVSKPLTAEEKAARSQLNEKAVHDVGYYLADITELMGIDTEINVQFERRQVTYDFNTSKQGLLIGKHGKSLNALQYLAQVNMNQKAVSRMNVILDVGGYRKRREETIERLAIKVAKDVIRTGETIQLDPMPANERKQIHFYLARNSRIKTTSIGTEPKRSVVVAPKKKTH</sequence>
<evidence type="ECO:0000256" key="2">
    <source>
        <dbReference type="ARBA" id="ARBA00022884"/>
    </source>
</evidence>
<comment type="subcellular location">
    <subcellularLocation>
        <location evidence="6">Cytoplasm</location>
    </subcellularLocation>
</comment>
<dbReference type="SMART" id="SM00393">
    <property type="entry name" value="R3H"/>
    <property type="match status" value="1"/>
</dbReference>
<dbReference type="InterPro" id="IPR034079">
    <property type="entry name" value="R3H_KhpB"/>
</dbReference>
<evidence type="ECO:0000256" key="1">
    <source>
        <dbReference type="ARBA" id="ARBA00022490"/>
    </source>
</evidence>
<dbReference type="AlphaFoldDB" id="A0A0R1HHZ3"/>
<dbReference type="PANTHER" id="PTHR35800:SF1">
    <property type="entry name" value="RNA-BINDING PROTEIN KHPB"/>
    <property type="match status" value="1"/>
</dbReference>
<comment type="caution">
    <text evidence="8">The sequence shown here is derived from an EMBL/GenBank/DDBJ whole genome shotgun (WGS) entry which is preliminary data.</text>
</comment>
<dbReference type="InterPro" id="IPR036867">
    <property type="entry name" value="R3H_dom_sf"/>
</dbReference>
<keyword evidence="5 6" id="KW-0961">Cell wall biogenesis/degradation</keyword>
<dbReference type="InterPro" id="IPR015946">
    <property type="entry name" value="KH_dom-like_a/b"/>
</dbReference>
<dbReference type="HAMAP" id="MF_00867">
    <property type="entry name" value="KhpB"/>
    <property type="match status" value="1"/>
</dbReference>
<dbReference type="Gene3D" id="3.30.300.20">
    <property type="match status" value="1"/>
</dbReference>
<dbReference type="GO" id="GO:0003723">
    <property type="term" value="F:RNA binding"/>
    <property type="evidence" value="ECO:0007669"/>
    <property type="project" value="UniProtKB-UniRule"/>
</dbReference>
<dbReference type="NCBIfam" id="NF041568">
    <property type="entry name" value="Jag_EloR"/>
    <property type="match status" value="1"/>
</dbReference>
<dbReference type="SUPFAM" id="SSF82708">
    <property type="entry name" value="R3H domain"/>
    <property type="match status" value="1"/>
</dbReference>
<dbReference type="InterPro" id="IPR038008">
    <property type="entry name" value="Jag_KH"/>
</dbReference>
<comment type="function">
    <text evidence="6">A probable RNA chaperone. Forms a complex with KhpA which binds to cellular RNA and controls its expression. Plays a role in peptidoglycan (PG) homeostasis and cell length regulation.</text>
</comment>
<proteinExistence type="inferred from homology"/>
<feature type="domain" description="R3H" evidence="7">
    <location>
        <begin position="176"/>
        <end position="242"/>
    </location>
</feature>
<evidence type="ECO:0000256" key="4">
    <source>
        <dbReference type="ARBA" id="ARBA00023186"/>
    </source>
</evidence>
<evidence type="ECO:0000256" key="6">
    <source>
        <dbReference type="HAMAP-Rule" id="MF_00867"/>
    </source>
</evidence>
<dbReference type="GO" id="GO:0071555">
    <property type="term" value="P:cell wall organization"/>
    <property type="evidence" value="ECO:0007669"/>
    <property type="project" value="UniProtKB-KW"/>
</dbReference>
<dbReference type="CDD" id="cd02644">
    <property type="entry name" value="R3H_jag"/>
    <property type="match status" value="1"/>
</dbReference>
<dbReference type="PROSITE" id="PS51061">
    <property type="entry name" value="R3H"/>
    <property type="match status" value="1"/>
</dbReference>
<keyword evidence="3 6" id="KW-0133">Cell shape</keyword>
<gene>
    <name evidence="6" type="primary">khpB</name>
    <name evidence="6" type="synonym">eloR</name>
    <name evidence="8" type="ORF">FC66_GL001103</name>
</gene>
<dbReference type="InterPro" id="IPR032782">
    <property type="entry name" value="KhpB_N"/>
</dbReference>
<organism evidence="8 9">
    <name type="scientific">Dellaglioa algida DSM 15638</name>
    <dbReference type="NCBI Taxonomy" id="1423719"/>
    <lineage>
        <taxon>Bacteria</taxon>
        <taxon>Bacillati</taxon>
        <taxon>Bacillota</taxon>
        <taxon>Bacilli</taxon>
        <taxon>Lactobacillales</taxon>
        <taxon>Lactobacillaceae</taxon>
        <taxon>Dellaglioa</taxon>
    </lineage>
</organism>
<dbReference type="Proteomes" id="UP000051450">
    <property type="component" value="Unassembled WGS sequence"/>
</dbReference>
<comment type="similarity">
    <text evidence="6">Belongs to the KhpB RNA-binding protein family.</text>
</comment>
<dbReference type="Gene3D" id="3.30.1370.50">
    <property type="entry name" value="R3H-like domain"/>
    <property type="match status" value="1"/>
</dbReference>
<dbReference type="PATRIC" id="fig|1423719.4.peg.1124"/>
<dbReference type="Pfam" id="PF01424">
    <property type="entry name" value="R3H"/>
    <property type="match status" value="1"/>
</dbReference>
<dbReference type="PANTHER" id="PTHR35800">
    <property type="entry name" value="PROTEIN JAG"/>
    <property type="match status" value="1"/>
</dbReference>
<protein>
    <recommendedName>
        <fullName evidence="6">RNA-binding protein KhpB</fullName>
    </recommendedName>
    <alternativeName>
        <fullName evidence="6">RNA-binding protein EloR</fullName>
    </alternativeName>
</protein>
<reference evidence="8 9" key="1">
    <citation type="journal article" date="2015" name="Genome Announc.">
        <title>Expanding the biotechnology potential of lactobacilli through comparative genomics of 213 strains and associated genera.</title>
        <authorList>
            <person name="Sun Z."/>
            <person name="Harris H.M."/>
            <person name="McCann A."/>
            <person name="Guo C."/>
            <person name="Argimon S."/>
            <person name="Zhang W."/>
            <person name="Yang X."/>
            <person name="Jeffery I.B."/>
            <person name="Cooney J.C."/>
            <person name="Kagawa T.F."/>
            <person name="Liu W."/>
            <person name="Song Y."/>
            <person name="Salvetti E."/>
            <person name="Wrobel A."/>
            <person name="Rasinkangas P."/>
            <person name="Parkhill J."/>
            <person name="Rea M.C."/>
            <person name="O'Sullivan O."/>
            <person name="Ritari J."/>
            <person name="Douillard F.P."/>
            <person name="Paul Ross R."/>
            <person name="Yang R."/>
            <person name="Briner A.E."/>
            <person name="Felis G.E."/>
            <person name="de Vos W.M."/>
            <person name="Barrangou R."/>
            <person name="Klaenhammer T.R."/>
            <person name="Caufield P.W."/>
            <person name="Cui Y."/>
            <person name="Zhang H."/>
            <person name="O'Toole P.W."/>
        </authorList>
    </citation>
    <scope>NUCLEOTIDE SEQUENCE [LARGE SCALE GENOMIC DNA]</scope>
    <source>
        <strain evidence="8 9">DSM 15638</strain>
    </source>
</reference>
<evidence type="ECO:0000313" key="9">
    <source>
        <dbReference type="Proteomes" id="UP000051450"/>
    </source>
</evidence>
<dbReference type="Gene3D" id="3.30.30.80">
    <property type="entry name" value="probable RNA-binding protein from clostridium symbiosum atcc 14940"/>
    <property type="match status" value="1"/>
</dbReference>